<organism evidence="4 5">
    <name type="scientific">Pseudomassariella vexata</name>
    <dbReference type="NCBI Taxonomy" id="1141098"/>
    <lineage>
        <taxon>Eukaryota</taxon>
        <taxon>Fungi</taxon>
        <taxon>Dikarya</taxon>
        <taxon>Ascomycota</taxon>
        <taxon>Pezizomycotina</taxon>
        <taxon>Sordariomycetes</taxon>
        <taxon>Xylariomycetidae</taxon>
        <taxon>Amphisphaeriales</taxon>
        <taxon>Pseudomassariaceae</taxon>
        <taxon>Pseudomassariella</taxon>
    </lineage>
</organism>
<dbReference type="GO" id="GO:0043386">
    <property type="term" value="P:mycotoxin biosynthetic process"/>
    <property type="evidence" value="ECO:0007669"/>
    <property type="project" value="InterPro"/>
</dbReference>
<keyword evidence="5" id="KW-1185">Reference proteome</keyword>
<protein>
    <recommendedName>
        <fullName evidence="6">Oxidase ustYa</fullName>
    </recommendedName>
</protein>
<comment type="similarity">
    <text evidence="3">Belongs to the ustYa family.</text>
</comment>
<proteinExistence type="inferred from homology"/>
<evidence type="ECO:0008006" key="6">
    <source>
        <dbReference type="Google" id="ProtNLM"/>
    </source>
</evidence>
<dbReference type="Pfam" id="PF11807">
    <property type="entry name" value="UstYa"/>
    <property type="match status" value="1"/>
</dbReference>
<comment type="caution">
    <text evidence="4">The sequence shown here is derived from an EMBL/GenBank/DDBJ whole genome shotgun (WGS) entry which is preliminary data.</text>
</comment>
<dbReference type="STRING" id="1141098.A0A1Y2EAA2"/>
<dbReference type="Proteomes" id="UP000193689">
    <property type="component" value="Unassembled WGS sequence"/>
</dbReference>
<evidence type="ECO:0000313" key="4">
    <source>
        <dbReference type="EMBL" id="ORY68520.1"/>
    </source>
</evidence>
<gene>
    <name evidence="4" type="ORF">BCR38DRAFT_335865</name>
</gene>
<name>A0A1Y2EAA2_9PEZI</name>
<keyword evidence="2" id="KW-0560">Oxidoreductase</keyword>
<dbReference type="EMBL" id="MCFJ01000003">
    <property type="protein sequence ID" value="ORY68520.1"/>
    <property type="molecule type" value="Genomic_DNA"/>
</dbReference>
<dbReference type="InterPro" id="IPR021765">
    <property type="entry name" value="UstYa-like"/>
</dbReference>
<accession>A0A1Y2EAA2</accession>
<dbReference type="GeneID" id="63771626"/>
<comment type="pathway">
    <text evidence="1">Mycotoxin biosynthesis.</text>
</comment>
<evidence type="ECO:0000256" key="2">
    <source>
        <dbReference type="ARBA" id="ARBA00023002"/>
    </source>
</evidence>
<dbReference type="PANTHER" id="PTHR33365:SF11">
    <property type="entry name" value="TAT PATHWAY SIGNAL SEQUENCE"/>
    <property type="match status" value="1"/>
</dbReference>
<sequence>MHGQLQPRRARVLAAVRKHRWLLDTFLLLVILGLLLDKKSSQKEKSHEFEGAGDITGFAPKFSQQITSFSPDALFMPENSSEFFSDEVRQKWLSIVPKGLGYLLVKNPEQYDNLPTPLEEQGDKFVVTTSMTHQLHCLYAIAEVYASLSSGKMTPTEMPWHLNHCFDYIRQGIMCAGDVAVEGKQTTFPEGFVGSDGWDAKHVCKDYNQVLDYLEKNAANDEVWI</sequence>
<dbReference type="GO" id="GO:0016491">
    <property type="term" value="F:oxidoreductase activity"/>
    <property type="evidence" value="ECO:0007669"/>
    <property type="project" value="UniProtKB-KW"/>
</dbReference>
<evidence type="ECO:0000256" key="1">
    <source>
        <dbReference type="ARBA" id="ARBA00004685"/>
    </source>
</evidence>
<dbReference type="InParanoid" id="A0A1Y2EAA2"/>
<evidence type="ECO:0000256" key="3">
    <source>
        <dbReference type="ARBA" id="ARBA00035112"/>
    </source>
</evidence>
<dbReference type="AlphaFoldDB" id="A0A1Y2EAA2"/>
<dbReference type="RefSeq" id="XP_040718807.1">
    <property type="nucleotide sequence ID" value="XM_040855414.1"/>
</dbReference>
<reference evidence="4 5" key="1">
    <citation type="submission" date="2016-07" db="EMBL/GenBank/DDBJ databases">
        <title>Pervasive Adenine N6-methylation of Active Genes in Fungi.</title>
        <authorList>
            <consortium name="DOE Joint Genome Institute"/>
            <person name="Mondo S.J."/>
            <person name="Dannebaum R.O."/>
            <person name="Kuo R.C."/>
            <person name="Labutti K."/>
            <person name="Haridas S."/>
            <person name="Kuo A."/>
            <person name="Salamov A."/>
            <person name="Ahrendt S.R."/>
            <person name="Lipzen A."/>
            <person name="Sullivan W."/>
            <person name="Andreopoulos W.B."/>
            <person name="Clum A."/>
            <person name="Lindquist E."/>
            <person name="Daum C."/>
            <person name="Ramamoorthy G.K."/>
            <person name="Gryganskyi A."/>
            <person name="Culley D."/>
            <person name="Magnuson J.K."/>
            <person name="James T.Y."/>
            <person name="O'Malley M.A."/>
            <person name="Stajich J.E."/>
            <person name="Spatafora J.W."/>
            <person name="Visel A."/>
            <person name="Grigoriev I.V."/>
        </authorList>
    </citation>
    <scope>NUCLEOTIDE SEQUENCE [LARGE SCALE GENOMIC DNA]</scope>
    <source>
        <strain evidence="4 5">CBS 129021</strain>
    </source>
</reference>
<dbReference type="OrthoDB" id="3687641at2759"/>
<evidence type="ECO:0000313" key="5">
    <source>
        <dbReference type="Proteomes" id="UP000193689"/>
    </source>
</evidence>
<dbReference type="PANTHER" id="PTHR33365">
    <property type="entry name" value="YALI0B05434P"/>
    <property type="match status" value="1"/>
</dbReference>